<organism evidence="1 2">
    <name type="scientific">Borrelia maritima</name>
    <dbReference type="NCBI Taxonomy" id="2761123"/>
    <lineage>
        <taxon>Bacteria</taxon>
        <taxon>Pseudomonadati</taxon>
        <taxon>Spirochaetota</taxon>
        <taxon>Spirochaetia</taxon>
        <taxon>Spirochaetales</taxon>
        <taxon>Borreliaceae</taxon>
        <taxon>Borrelia</taxon>
    </lineage>
</organism>
<accession>A0A5J6WAI3</accession>
<dbReference type="AlphaFoldDB" id="A0A5J6WAI3"/>
<sequence length="456" mass="53479">MKFEKILLIKFIFIISTLKAYSYNYAIQYKNEGIDKYCFEILNDGFGFSLSDFFDDLRSGSLIFTYISKYNFIINLEAHMLTYRGYKDSPKDLISRADLIEIGFMYYFPILLLINGKNFGEIDLGIGVKNLLFGDWGGHLMQSIIHLILNQHRPIPNIKSYDSYNYRGFLSFALNYSYMNFLNLENYMDLSYFADYFIKNSIGITLKNKNIGFDIKLYSQIQNQIKSLKTYSKIQEAETGIGINYQFYSKNFFITNNLNIKNFSTKENFLSVGGFGIIITPEEYKTIPESKNEFNIVSNNFYFGFDIMIPLKIRNSLFYKINENINHYFSISTNYYTNYNETNSFTNRLSSGIMYEFLPQKTFNPYIIAGLFFAYNQNNQDIKSISRPIRIKNVLQAGIENELGFLFKMLECHNTEYIFKIYSKVSYIPLAYNQDEKKLEKHSINFNYLGIGIIIK</sequence>
<gene>
    <name evidence="1" type="ORF">DB723_00535</name>
</gene>
<dbReference type="KEGG" id="bmat:DB723_00535"/>
<dbReference type="RefSeq" id="WP_151551345.1">
    <property type="nucleotide sequence ID" value="NZ_CP044535.1"/>
</dbReference>
<dbReference type="Proteomes" id="UP000326393">
    <property type="component" value="Chromosome"/>
</dbReference>
<evidence type="ECO:0000313" key="1">
    <source>
        <dbReference type="EMBL" id="QFI14263.1"/>
    </source>
</evidence>
<evidence type="ECO:0000313" key="2">
    <source>
        <dbReference type="Proteomes" id="UP000326393"/>
    </source>
</evidence>
<reference evidence="1 2" key="2">
    <citation type="journal article" date="2020" name="Int. J. Syst. Evol. Microbiol.">
        <title>Borrelia maritima sp. nov., a novel species of the Borrelia burgdorferi sensu lato complex, occupying a basal position to North American species.</title>
        <authorList>
            <person name="Margos G."/>
            <person name="Fedorova N."/>
            <person name="Becker N.S."/>
            <person name="Kleinjan J.E."/>
            <person name="Marosevic D."/>
            <person name="Krebs S."/>
            <person name="Hui L."/>
            <person name="Fingerle V."/>
            <person name="Lane R.S."/>
        </authorList>
    </citation>
    <scope>NUCLEOTIDE SEQUENCE [LARGE SCALE GENOMIC DNA]</scope>
    <source>
        <strain evidence="1 2">CA690</strain>
    </source>
</reference>
<dbReference type="OrthoDB" id="350935at2"/>
<proteinExistence type="predicted"/>
<reference evidence="2" key="1">
    <citation type="submission" date="2019-10" db="EMBL/GenBank/DDBJ databases">
        <title>Borrelia maritima sp. nov., a novel species of the Borrelia burgdorferi sensu lato complex, occupies a basal position to North American species.</title>
        <authorList>
            <person name="Margos G."/>
            <person name="Fedorova N."/>
            <person name="Becker N.S."/>
            <person name="Kleinjan J.E."/>
            <person name="Marosevic D."/>
            <person name="Krebs S."/>
            <person name="Hui L."/>
            <person name="Fingerle V."/>
            <person name="Lane R.S."/>
        </authorList>
    </citation>
    <scope>NUCLEOTIDE SEQUENCE [LARGE SCALE GENOMIC DNA]</scope>
    <source>
        <strain evidence="2">CA690</strain>
    </source>
</reference>
<keyword evidence="2" id="KW-1185">Reference proteome</keyword>
<dbReference type="EMBL" id="CP044535">
    <property type="protein sequence ID" value="QFI14263.1"/>
    <property type="molecule type" value="Genomic_DNA"/>
</dbReference>
<name>A0A5J6WAI3_9SPIR</name>
<protein>
    <submittedName>
        <fullName evidence="1">Uncharacterized protein</fullName>
    </submittedName>
</protein>